<dbReference type="GO" id="GO:0032454">
    <property type="term" value="F:histone H3K9 demethylase activity"/>
    <property type="evidence" value="ECO:0007669"/>
    <property type="project" value="TreeGrafter"/>
</dbReference>
<keyword evidence="8" id="KW-0805">Transcription regulation</keyword>
<accession>A0A8B9N1N2</accession>
<evidence type="ECO:0000259" key="11">
    <source>
        <dbReference type="PROSITE" id="PS51805"/>
    </source>
</evidence>
<reference evidence="12" key="1">
    <citation type="submission" date="2025-08" db="UniProtKB">
        <authorList>
            <consortium name="Ensembl"/>
        </authorList>
    </citation>
    <scope>IDENTIFICATION</scope>
</reference>
<dbReference type="AlphaFoldDB" id="A0A8B9N1N2"/>
<dbReference type="InterPro" id="IPR040477">
    <property type="entry name" value="KDM4-like_Tudor"/>
</dbReference>
<evidence type="ECO:0000256" key="5">
    <source>
        <dbReference type="ARBA" id="ARBA00022833"/>
    </source>
</evidence>
<evidence type="ECO:0000256" key="4">
    <source>
        <dbReference type="ARBA" id="ARBA00022771"/>
    </source>
</evidence>
<evidence type="ECO:0000313" key="13">
    <source>
        <dbReference type="Proteomes" id="UP000694541"/>
    </source>
</evidence>
<evidence type="ECO:0000313" key="12">
    <source>
        <dbReference type="Ensembl" id="ENSANIP00000016476.1"/>
    </source>
</evidence>
<name>A0A8B9N1N2_9AVES</name>
<dbReference type="PROSITE" id="PS51805">
    <property type="entry name" value="EPHD"/>
    <property type="match status" value="1"/>
</dbReference>
<keyword evidence="6" id="KW-0560">Oxidoreductase</keyword>
<dbReference type="InterPro" id="IPR002999">
    <property type="entry name" value="Tudor"/>
</dbReference>
<dbReference type="InterPro" id="IPR034732">
    <property type="entry name" value="EPHD"/>
</dbReference>
<dbReference type="GO" id="GO:0010468">
    <property type="term" value="P:regulation of gene expression"/>
    <property type="evidence" value="ECO:0007669"/>
    <property type="project" value="TreeGrafter"/>
</dbReference>
<dbReference type="Pfam" id="PF13832">
    <property type="entry name" value="zf-HC5HC2H_2"/>
    <property type="match status" value="1"/>
</dbReference>
<dbReference type="GO" id="GO:0000785">
    <property type="term" value="C:chromatin"/>
    <property type="evidence" value="ECO:0007669"/>
    <property type="project" value="TreeGrafter"/>
</dbReference>
<dbReference type="InterPro" id="IPR013083">
    <property type="entry name" value="Znf_RING/FYVE/PHD"/>
</dbReference>
<dbReference type="SUPFAM" id="SSF63748">
    <property type="entry name" value="Tudor/PWWP/MBT"/>
    <property type="match status" value="2"/>
</dbReference>
<dbReference type="Gene3D" id="2.30.30.140">
    <property type="match status" value="2"/>
</dbReference>
<feature type="domain" description="PHD-type" evidence="11">
    <location>
        <begin position="1"/>
        <end position="49"/>
    </location>
</feature>
<dbReference type="Gene3D" id="3.30.40.10">
    <property type="entry name" value="Zinc/RING finger domain, C3HC4 (zinc finger)"/>
    <property type="match status" value="1"/>
</dbReference>
<keyword evidence="2" id="KW-0479">Metal-binding</keyword>
<evidence type="ECO:0000256" key="6">
    <source>
        <dbReference type="ARBA" id="ARBA00023002"/>
    </source>
</evidence>
<evidence type="ECO:0000256" key="3">
    <source>
        <dbReference type="ARBA" id="ARBA00022737"/>
    </source>
</evidence>
<evidence type="ECO:0000256" key="9">
    <source>
        <dbReference type="ARBA" id="ARBA00023163"/>
    </source>
</evidence>
<dbReference type="SMART" id="SM00333">
    <property type="entry name" value="TUDOR"/>
    <property type="match status" value="2"/>
</dbReference>
<proteinExistence type="predicted"/>
<keyword evidence="13" id="KW-1185">Reference proteome</keyword>
<keyword evidence="5" id="KW-0862">Zinc</keyword>
<dbReference type="Pfam" id="PF18104">
    <property type="entry name" value="Tudor_2"/>
    <property type="match status" value="2"/>
</dbReference>
<dbReference type="PANTHER" id="PTHR10694">
    <property type="entry name" value="LYSINE-SPECIFIC DEMETHYLASE"/>
    <property type="match status" value="1"/>
</dbReference>
<evidence type="ECO:0000256" key="7">
    <source>
        <dbReference type="ARBA" id="ARBA00023004"/>
    </source>
</evidence>
<organism evidence="12 13">
    <name type="scientific">Accipiter nisus</name>
    <name type="common">Eurasian sparrowhawk</name>
    <dbReference type="NCBI Taxonomy" id="211598"/>
    <lineage>
        <taxon>Eukaryota</taxon>
        <taxon>Metazoa</taxon>
        <taxon>Chordata</taxon>
        <taxon>Craniata</taxon>
        <taxon>Vertebrata</taxon>
        <taxon>Euteleostomi</taxon>
        <taxon>Archelosauria</taxon>
        <taxon>Archosauria</taxon>
        <taxon>Dinosauria</taxon>
        <taxon>Saurischia</taxon>
        <taxon>Theropoda</taxon>
        <taxon>Coelurosauria</taxon>
        <taxon>Aves</taxon>
        <taxon>Neognathae</taxon>
        <taxon>Neoaves</taxon>
        <taxon>Telluraves</taxon>
        <taxon>Accipitrimorphae</taxon>
        <taxon>Accipitriformes</taxon>
        <taxon>Accipitridae</taxon>
        <taxon>Accipitrinae</taxon>
        <taxon>Accipiter</taxon>
    </lineage>
</organism>
<keyword evidence="9" id="KW-0804">Transcription</keyword>
<dbReference type="PANTHER" id="PTHR10694:SF104">
    <property type="entry name" value="LYSINE-SPECIFIC DEMETHYLASE 4C"/>
    <property type="match status" value="1"/>
</dbReference>
<dbReference type="Ensembl" id="ENSANIT00000017042.1">
    <property type="protein sequence ID" value="ENSANIP00000016476.1"/>
    <property type="gene ID" value="ENSANIG00000011194.1"/>
</dbReference>
<keyword evidence="3" id="KW-0677">Repeat</keyword>
<dbReference type="Proteomes" id="UP000694541">
    <property type="component" value="Unplaced"/>
</dbReference>
<sequence>IKKVSGACIQCSYGRCPASFHVTCAHAAGVRMEPDDWPYVVYITCFRAKSRKKAITVGQTVITKHRNTRYYSCRVIGVTSQLFYEVMFDDGSFSLDTFPEDIVVKSIRLLKWPDGKLYGAKYLGTNTAHIYQVEFEDGSQIVMKREEIYTLDEELPKRVKARFTHQHFTSLWFKTKSLLYFLGFLQFQTTSTS</sequence>
<dbReference type="GO" id="GO:0005634">
    <property type="term" value="C:nucleus"/>
    <property type="evidence" value="ECO:0007669"/>
    <property type="project" value="UniProtKB-SubCell"/>
</dbReference>
<evidence type="ECO:0000256" key="10">
    <source>
        <dbReference type="ARBA" id="ARBA00023242"/>
    </source>
</evidence>
<comment type="subcellular location">
    <subcellularLocation>
        <location evidence="1">Nucleus</location>
    </subcellularLocation>
</comment>
<keyword evidence="10" id="KW-0539">Nucleus</keyword>
<evidence type="ECO:0000256" key="2">
    <source>
        <dbReference type="ARBA" id="ARBA00022723"/>
    </source>
</evidence>
<evidence type="ECO:0000256" key="8">
    <source>
        <dbReference type="ARBA" id="ARBA00023015"/>
    </source>
</evidence>
<reference evidence="12" key="2">
    <citation type="submission" date="2025-09" db="UniProtKB">
        <authorList>
            <consortium name="Ensembl"/>
        </authorList>
    </citation>
    <scope>IDENTIFICATION</scope>
</reference>
<protein>
    <recommendedName>
        <fullName evidence="11">PHD-type domain-containing protein</fullName>
    </recommendedName>
</protein>
<evidence type="ECO:0000256" key="1">
    <source>
        <dbReference type="ARBA" id="ARBA00004123"/>
    </source>
</evidence>
<keyword evidence="7" id="KW-0408">Iron</keyword>
<dbReference type="GO" id="GO:0051864">
    <property type="term" value="F:histone H3K36 demethylase activity"/>
    <property type="evidence" value="ECO:0007669"/>
    <property type="project" value="TreeGrafter"/>
</dbReference>
<keyword evidence="4" id="KW-0863">Zinc-finger</keyword>
<dbReference type="GO" id="GO:0008270">
    <property type="term" value="F:zinc ion binding"/>
    <property type="evidence" value="ECO:0007669"/>
    <property type="project" value="UniProtKB-KW"/>
</dbReference>